<dbReference type="Gene3D" id="2.40.70.10">
    <property type="entry name" value="Acid Proteases"/>
    <property type="match status" value="1"/>
</dbReference>
<dbReference type="SUPFAM" id="SSF50630">
    <property type="entry name" value="Acid proteases"/>
    <property type="match status" value="1"/>
</dbReference>
<dbReference type="InterPro" id="IPR021109">
    <property type="entry name" value="Peptidase_aspartic_dom_sf"/>
</dbReference>
<feature type="domain" description="Peptidase A1" evidence="1">
    <location>
        <begin position="47"/>
        <end position="196"/>
    </location>
</feature>
<evidence type="ECO:0000259" key="1">
    <source>
        <dbReference type="Pfam" id="PF00026"/>
    </source>
</evidence>
<dbReference type="Proteomes" id="UP000012065">
    <property type="component" value="Unassembled WGS sequence"/>
</dbReference>
<dbReference type="AlphaFoldDB" id="M5CB38"/>
<organism evidence="2 3">
    <name type="scientific">Thanatephorus cucumeris (strain AG1-IB / isolate 7/3/14)</name>
    <name type="common">Lettuce bottom rot fungus</name>
    <name type="synonym">Rhizoctonia solani</name>
    <dbReference type="NCBI Taxonomy" id="1108050"/>
    <lineage>
        <taxon>Eukaryota</taxon>
        <taxon>Fungi</taxon>
        <taxon>Dikarya</taxon>
        <taxon>Basidiomycota</taxon>
        <taxon>Agaricomycotina</taxon>
        <taxon>Agaricomycetes</taxon>
        <taxon>Cantharellales</taxon>
        <taxon>Ceratobasidiaceae</taxon>
        <taxon>Rhizoctonia</taxon>
        <taxon>Rhizoctonia solani AG-1</taxon>
    </lineage>
</organism>
<evidence type="ECO:0000313" key="2">
    <source>
        <dbReference type="EMBL" id="CCO36621.1"/>
    </source>
</evidence>
<reference evidence="2 3" key="1">
    <citation type="journal article" date="2013" name="J. Biotechnol.">
        <title>Establishment and interpretation of the genome sequence of the phytopathogenic fungus Rhizoctonia solani AG1-IB isolate 7/3/14.</title>
        <authorList>
            <person name="Wibberg D.W."/>
            <person name="Jelonek L.J."/>
            <person name="Rupp O.R."/>
            <person name="Hennig M.H."/>
            <person name="Eikmeyer F.E."/>
            <person name="Goesmann A.G."/>
            <person name="Hartmann A.H."/>
            <person name="Borriss R.B."/>
            <person name="Grosch R.G."/>
            <person name="Puehler A.P."/>
            <person name="Schlueter A.S."/>
        </authorList>
    </citation>
    <scope>NUCLEOTIDE SEQUENCE [LARGE SCALE GENOMIC DNA]</scope>
    <source>
        <strain evidence="3">AG1-IB / isolate 7/3/14</strain>
    </source>
</reference>
<comment type="caution">
    <text evidence="2">The sequence shown here is derived from an EMBL/GenBank/DDBJ whole genome shotgun (WGS) entry which is preliminary data.</text>
</comment>
<dbReference type="EMBL" id="CAOJ01016217">
    <property type="protein sequence ID" value="CCO36621.1"/>
    <property type="molecule type" value="Genomic_DNA"/>
</dbReference>
<protein>
    <recommendedName>
        <fullName evidence="1">Peptidase A1 domain-containing protein</fullName>
    </recommendedName>
</protein>
<accession>M5CB38</accession>
<name>M5CB38_THACB</name>
<proteinExistence type="predicted"/>
<dbReference type="InterPro" id="IPR033121">
    <property type="entry name" value="PEPTIDASE_A1"/>
</dbReference>
<dbReference type="HOGENOM" id="CLU_763296_0_0_1"/>
<evidence type="ECO:0000313" key="3">
    <source>
        <dbReference type="Proteomes" id="UP000012065"/>
    </source>
</evidence>
<gene>
    <name evidence="2" type="ORF">BN14_10763</name>
</gene>
<sequence>MAFLDTDLGGLVLTQQPIVDCGTLIKVNILLSSYSSLIRIIAIEYPVLTTAIQKNKLENPMVGLSLPRWGDASRQTGGIDPSVPSESIHYVDTVNVANYNYDGFPLTRQFWNANITSLRFNGQDIPLFGALQEGLAIGLLDTGASDVMCRPGSFDAIVSAINGTKHSNGHDVFIECDKPQVMEFQFGQVNYLIMEHWYPINPIDLITPGVTADYNGTTFCPALYILPSVAYAATWHTVEWDAPKFTALSGDFVIPKLPSTGGTPYVWPALQSSKGVLQAVCDGRKGAWWIGDGFYGTPSLPWGAGFSVKPGDVVHFTFTSSGANGENWTATLSGPGSATSTFQIPGSTMNRAILAVEVGSSPH</sequence>
<dbReference type="Pfam" id="PF00026">
    <property type="entry name" value="Asp"/>
    <property type="match status" value="1"/>
</dbReference>